<dbReference type="SUPFAM" id="SSF53850">
    <property type="entry name" value="Periplasmic binding protein-like II"/>
    <property type="match status" value="1"/>
</dbReference>
<dbReference type="OrthoDB" id="9763054at2"/>
<keyword evidence="1" id="KW-1003">Cell membrane</keyword>
<organism evidence="7 8">
    <name type="scientific">Jeotgalibacillus proteolyticus</name>
    <dbReference type="NCBI Taxonomy" id="2082395"/>
    <lineage>
        <taxon>Bacteria</taxon>
        <taxon>Bacillati</taxon>
        <taxon>Bacillota</taxon>
        <taxon>Bacilli</taxon>
        <taxon>Bacillales</taxon>
        <taxon>Caryophanaceae</taxon>
        <taxon>Jeotgalibacillus</taxon>
    </lineage>
</organism>
<evidence type="ECO:0000256" key="3">
    <source>
        <dbReference type="ARBA" id="ARBA00023136"/>
    </source>
</evidence>
<accession>A0A2S5G6A8</accession>
<evidence type="ECO:0000256" key="5">
    <source>
        <dbReference type="ARBA" id="ARBA00023288"/>
    </source>
</evidence>
<keyword evidence="2 6" id="KW-0732">Signal</keyword>
<dbReference type="PROSITE" id="PS51257">
    <property type="entry name" value="PROKAR_LIPOPROTEIN"/>
    <property type="match status" value="1"/>
</dbReference>
<proteinExistence type="predicted"/>
<feature type="chain" id="PRO_5039068351" evidence="6">
    <location>
        <begin position="29"/>
        <end position="419"/>
    </location>
</feature>
<evidence type="ECO:0000256" key="4">
    <source>
        <dbReference type="ARBA" id="ARBA00023139"/>
    </source>
</evidence>
<dbReference type="InterPro" id="IPR050490">
    <property type="entry name" value="Bact_solute-bd_prot1"/>
</dbReference>
<dbReference type="Gene3D" id="3.40.190.10">
    <property type="entry name" value="Periplasmic binding protein-like II"/>
    <property type="match status" value="2"/>
</dbReference>
<feature type="signal peptide" evidence="6">
    <location>
        <begin position="1"/>
        <end position="28"/>
    </location>
</feature>
<keyword evidence="8" id="KW-1185">Reference proteome</keyword>
<reference evidence="7 8" key="1">
    <citation type="submission" date="2018-02" db="EMBL/GenBank/DDBJ databases">
        <title>Jeotgalibacillus proteolyticum sp. nov. a protease producing bacterium isolated from ocean sediments of Laizhou Bay.</title>
        <authorList>
            <person name="Li Y."/>
        </authorList>
    </citation>
    <scope>NUCLEOTIDE SEQUENCE [LARGE SCALE GENOMIC DNA]</scope>
    <source>
        <strain evidence="7 8">22-7</strain>
    </source>
</reference>
<name>A0A2S5G6A8_9BACL</name>
<comment type="caution">
    <text evidence="7">The sequence shown here is derived from an EMBL/GenBank/DDBJ whole genome shotgun (WGS) entry which is preliminary data.</text>
</comment>
<keyword evidence="4" id="KW-0564">Palmitate</keyword>
<evidence type="ECO:0000313" key="7">
    <source>
        <dbReference type="EMBL" id="PPA68538.1"/>
    </source>
</evidence>
<evidence type="ECO:0000256" key="2">
    <source>
        <dbReference type="ARBA" id="ARBA00022729"/>
    </source>
</evidence>
<keyword evidence="5" id="KW-0449">Lipoprotein</keyword>
<dbReference type="AlphaFoldDB" id="A0A2S5G6A8"/>
<gene>
    <name evidence="7" type="ORF">C4B60_20485</name>
</gene>
<dbReference type="Proteomes" id="UP000239047">
    <property type="component" value="Unassembled WGS sequence"/>
</dbReference>
<keyword evidence="3" id="KW-0472">Membrane</keyword>
<evidence type="ECO:0000256" key="6">
    <source>
        <dbReference type="SAM" id="SignalP"/>
    </source>
</evidence>
<evidence type="ECO:0000313" key="8">
    <source>
        <dbReference type="Proteomes" id="UP000239047"/>
    </source>
</evidence>
<dbReference type="RefSeq" id="WP_104059825.1">
    <property type="nucleotide sequence ID" value="NZ_PREZ01000011.1"/>
</dbReference>
<dbReference type="PANTHER" id="PTHR43649:SF33">
    <property type="entry name" value="POLYGALACTURONAN_RHAMNOGALACTURONAN-BINDING PROTEIN YTCQ"/>
    <property type="match status" value="1"/>
</dbReference>
<evidence type="ECO:0000256" key="1">
    <source>
        <dbReference type="ARBA" id="ARBA00022475"/>
    </source>
</evidence>
<dbReference type="InterPro" id="IPR006059">
    <property type="entry name" value="SBP"/>
</dbReference>
<sequence>MKKIGMLSVLSLSGVIVLAGCGSGNANGGDGDQVRLTLTSTATTKADQDIFKEIVAEFEEANPDIAIEDSYPGDGYEDLARVKMAANDMPDLFDTHGWSTNRYSEYTEDLSDMDWVEHLEPAMESILTDEDGKLHAYPVNQALDGLSYNKTLLDEYGIEAPSTFDEFMTALETVKEKSNGEVIPLWLGGAEKSQFGQYFDQFATPLLITDENNNYEEELLDGTFDWSAYTYLPEKLKEMHDKELLNTDILTAQVTQGAELMAQNKVAFVMLNGSIGREVTGLNPEVQVGTMPVPAIHEGDSPVWIGGERFTLAVANNSEHKEEAKQFIEFISQPEIAKRLAEGTSLPDALTNVEADNYFAEFYNEYEGIEIQPYFDRVFLPSGMWDPMGSTGQELIAGTMTPEQVSEKMAQEYTRLKSE</sequence>
<protein>
    <submittedName>
        <fullName evidence="7">Binding protein msmE</fullName>
    </submittedName>
</protein>
<dbReference type="PANTHER" id="PTHR43649">
    <property type="entry name" value="ARABINOSE-BINDING PROTEIN-RELATED"/>
    <property type="match status" value="1"/>
</dbReference>
<dbReference type="Pfam" id="PF01547">
    <property type="entry name" value="SBP_bac_1"/>
    <property type="match status" value="1"/>
</dbReference>
<dbReference type="EMBL" id="PREZ01000011">
    <property type="protein sequence ID" value="PPA68538.1"/>
    <property type="molecule type" value="Genomic_DNA"/>
</dbReference>